<dbReference type="Pfam" id="PF07707">
    <property type="entry name" value="BACK"/>
    <property type="match status" value="1"/>
</dbReference>
<evidence type="ECO:0000256" key="1">
    <source>
        <dbReference type="ARBA" id="ARBA00022441"/>
    </source>
</evidence>
<reference evidence="4" key="1">
    <citation type="submission" date="2021-02" db="EMBL/GenBank/DDBJ databases">
        <title>Comparative genomics reveals that relaxation of natural selection precedes convergent phenotypic evolution of cavefish.</title>
        <authorList>
            <person name="Peng Z."/>
        </authorList>
    </citation>
    <scope>NUCLEOTIDE SEQUENCE</scope>
    <source>
        <tissue evidence="4">Muscle</tissue>
    </source>
</reference>
<dbReference type="SMART" id="SM00875">
    <property type="entry name" value="BACK"/>
    <property type="match status" value="1"/>
</dbReference>
<dbReference type="Gene3D" id="2.120.10.80">
    <property type="entry name" value="Kelch-type beta propeller"/>
    <property type="match status" value="1"/>
</dbReference>
<dbReference type="InterPro" id="IPR006652">
    <property type="entry name" value="Kelch_1"/>
</dbReference>
<feature type="non-terminal residue" evidence="4">
    <location>
        <position position="568"/>
    </location>
</feature>
<dbReference type="AlphaFoldDB" id="A0A9W7WFU1"/>
<dbReference type="PANTHER" id="PTHR24412">
    <property type="entry name" value="KELCH PROTEIN"/>
    <property type="match status" value="1"/>
</dbReference>
<dbReference type="InterPro" id="IPR011705">
    <property type="entry name" value="BACK"/>
</dbReference>
<keyword evidence="5" id="KW-1185">Reference proteome</keyword>
<evidence type="ECO:0000313" key="5">
    <source>
        <dbReference type="Proteomes" id="UP001059041"/>
    </source>
</evidence>
<dbReference type="Pfam" id="PF01344">
    <property type="entry name" value="Kelch_1"/>
    <property type="match status" value="6"/>
</dbReference>
<evidence type="ECO:0000313" key="4">
    <source>
        <dbReference type="EMBL" id="KAI7797580.1"/>
    </source>
</evidence>
<protein>
    <submittedName>
        <fullName evidence="4">Kelch-like protein 10</fullName>
    </submittedName>
</protein>
<accession>A0A9W7WFU1</accession>
<name>A0A9W7WFU1_TRIRA</name>
<proteinExistence type="predicted"/>
<dbReference type="SUPFAM" id="SSF54695">
    <property type="entry name" value="POZ domain"/>
    <property type="match status" value="1"/>
</dbReference>
<dbReference type="Proteomes" id="UP001059041">
    <property type="component" value="Linkage Group LG17"/>
</dbReference>
<comment type="caution">
    <text evidence="4">The sequence shown here is derived from an EMBL/GenBank/DDBJ whole genome shotgun (WGS) entry which is preliminary data.</text>
</comment>
<dbReference type="EMBL" id="JAFHDT010000017">
    <property type="protein sequence ID" value="KAI7797580.1"/>
    <property type="molecule type" value="Genomic_DNA"/>
</dbReference>
<dbReference type="SUPFAM" id="SSF117281">
    <property type="entry name" value="Kelch motif"/>
    <property type="match status" value="1"/>
</dbReference>
<dbReference type="InterPro" id="IPR017096">
    <property type="entry name" value="BTB-kelch_protein"/>
</dbReference>
<evidence type="ECO:0000259" key="3">
    <source>
        <dbReference type="PROSITE" id="PS50097"/>
    </source>
</evidence>
<dbReference type="InterPro" id="IPR000210">
    <property type="entry name" value="BTB/POZ_dom"/>
</dbReference>
<keyword evidence="2" id="KW-0677">Repeat</keyword>
<dbReference type="PIRSF" id="PIRSF037037">
    <property type="entry name" value="Kelch-like_protein_gigaxonin"/>
    <property type="match status" value="1"/>
</dbReference>
<dbReference type="InterPro" id="IPR011333">
    <property type="entry name" value="SKP1/BTB/POZ_sf"/>
</dbReference>
<dbReference type="Gene3D" id="3.30.710.10">
    <property type="entry name" value="Potassium Channel Kv1.1, Chain A"/>
    <property type="match status" value="1"/>
</dbReference>
<keyword evidence="1" id="KW-0880">Kelch repeat</keyword>
<gene>
    <name evidence="4" type="ORF">IRJ41_016915</name>
</gene>
<dbReference type="SMART" id="SM00612">
    <property type="entry name" value="Kelch"/>
    <property type="match status" value="6"/>
</dbReference>
<dbReference type="InterPro" id="IPR015915">
    <property type="entry name" value="Kelch-typ_b-propeller"/>
</dbReference>
<dbReference type="PANTHER" id="PTHR24412:SF172">
    <property type="entry name" value="KELCH-LIKE PROTEIN 10"/>
    <property type="match status" value="1"/>
</dbReference>
<dbReference type="FunFam" id="1.25.40.420:FF:000001">
    <property type="entry name" value="Kelch-like family member 12"/>
    <property type="match status" value="1"/>
</dbReference>
<dbReference type="Pfam" id="PF00651">
    <property type="entry name" value="BTB"/>
    <property type="match status" value="1"/>
</dbReference>
<dbReference type="PROSITE" id="PS50097">
    <property type="entry name" value="BTB"/>
    <property type="match status" value="1"/>
</dbReference>
<evidence type="ECO:0000256" key="2">
    <source>
        <dbReference type="ARBA" id="ARBA00022737"/>
    </source>
</evidence>
<dbReference type="SMART" id="SM00225">
    <property type="entry name" value="BTB"/>
    <property type="match status" value="1"/>
</dbReference>
<dbReference type="Gene3D" id="1.25.40.420">
    <property type="match status" value="1"/>
</dbReference>
<feature type="domain" description="BTB" evidence="3">
    <location>
        <begin position="23"/>
        <end position="87"/>
    </location>
</feature>
<organism evidence="4 5">
    <name type="scientific">Triplophysa rosa</name>
    <name type="common">Cave loach</name>
    <dbReference type="NCBI Taxonomy" id="992332"/>
    <lineage>
        <taxon>Eukaryota</taxon>
        <taxon>Metazoa</taxon>
        <taxon>Chordata</taxon>
        <taxon>Craniata</taxon>
        <taxon>Vertebrata</taxon>
        <taxon>Euteleostomi</taxon>
        <taxon>Actinopterygii</taxon>
        <taxon>Neopterygii</taxon>
        <taxon>Teleostei</taxon>
        <taxon>Ostariophysi</taxon>
        <taxon>Cypriniformes</taxon>
        <taxon>Nemacheilidae</taxon>
        <taxon>Triplophysa</taxon>
    </lineage>
</organism>
<sequence>ERHRRSADYFRVFNEMRLEGEHTDFKIRVNQAELKVHKIVLYQVIPFFRTLLSDKWDSDIYDVQDVSLHIMSHIVECAYTGSVYITKENVAELLVAADRFLMSYLVNGCCHFLESQLDPEGAIDIFTLTQNFQSCSKLHTKAKLYILKHFEDVLRLSKEFLELSPEHLVEFFGRDELSVKQEEMVFEAILCWIHLAPEERKRHMATLLPKVRLGLVATDYFTEKIKINPLVMENESCTSFVSNATEALLGCSIPEPSTLVLRKQLTRPRFPPAILLAIGGWSGSSPTSGIESFDIRVNRWEDVNQENGRPRAYHGTVVLDGSIYCIGGFDSISYFNSVWKFNPITQIWHEVANMFEQRCYVSVAVLDGLIYAIGGHDGHTRLNTAERFDPPRNQWTRIASMVEFRSDASATTLHGKVYICGGFSGDLCLLTAESYNPQTNQWSLIAPMMNPRSGLGVIAYGDLIYAVGGFDGNTHLRTVEAYNPRTNRWRDVEAMIHQRSNFGIEVLDVRMFVVGGFNGSSTYRSVECYDKQTSRWNEMRDMVTRRSALSLCVLSGLPEVTQYAADRD</sequence>